<dbReference type="InterPro" id="IPR036236">
    <property type="entry name" value="Znf_C2H2_sf"/>
</dbReference>
<name>A0AAJ0AY00_9PEZI</name>
<dbReference type="InterPro" id="IPR013087">
    <property type="entry name" value="Znf_C2H2_type"/>
</dbReference>
<dbReference type="SUPFAM" id="SSF57667">
    <property type="entry name" value="beta-beta-alpha zinc fingers"/>
    <property type="match status" value="1"/>
</dbReference>
<reference evidence="2" key="1">
    <citation type="submission" date="2021-06" db="EMBL/GenBank/DDBJ databases">
        <title>Comparative genomics, transcriptomics and evolutionary studies reveal genomic signatures of adaptation to plant cell wall in hemibiotrophic fungi.</title>
        <authorList>
            <consortium name="DOE Joint Genome Institute"/>
            <person name="Baroncelli R."/>
            <person name="Diaz J.F."/>
            <person name="Benocci T."/>
            <person name="Peng M."/>
            <person name="Battaglia E."/>
            <person name="Haridas S."/>
            <person name="Andreopoulos W."/>
            <person name="Labutti K."/>
            <person name="Pangilinan J."/>
            <person name="Floch G.L."/>
            <person name="Makela M.R."/>
            <person name="Henrissat B."/>
            <person name="Grigoriev I.V."/>
            <person name="Crouch J.A."/>
            <person name="De Vries R.P."/>
            <person name="Sukno S.A."/>
            <person name="Thon M.R."/>
        </authorList>
    </citation>
    <scope>NUCLEOTIDE SEQUENCE</scope>
    <source>
        <strain evidence="2">CBS 193.32</strain>
    </source>
</reference>
<evidence type="ECO:0000259" key="1">
    <source>
        <dbReference type="PROSITE" id="PS00028"/>
    </source>
</evidence>
<dbReference type="AlphaFoldDB" id="A0AAJ0AY00"/>
<dbReference type="RefSeq" id="XP_060435317.1">
    <property type="nucleotide sequence ID" value="XM_060566407.1"/>
</dbReference>
<evidence type="ECO:0000313" key="3">
    <source>
        <dbReference type="Proteomes" id="UP001224890"/>
    </source>
</evidence>
<proteinExistence type="predicted"/>
<accession>A0AAJ0AY00</accession>
<evidence type="ECO:0000313" key="2">
    <source>
        <dbReference type="EMBL" id="KAK1691622.1"/>
    </source>
</evidence>
<organism evidence="2 3">
    <name type="scientific">Colletotrichum godetiae</name>
    <dbReference type="NCBI Taxonomy" id="1209918"/>
    <lineage>
        <taxon>Eukaryota</taxon>
        <taxon>Fungi</taxon>
        <taxon>Dikarya</taxon>
        <taxon>Ascomycota</taxon>
        <taxon>Pezizomycotina</taxon>
        <taxon>Sordariomycetes</taxon>
        <taxon>Hypocreomycetidae</taxon>
        <taxon>Glomerellales</taxon>
        <taxon>Glomerellaceae</taxon>
        <taxon>Colletotrichum</taxon>
        <taxon>Colletotrichum acutatum species complex</taxon>
    </lineage>
</organism>
<dbReference type="Proteomes" id="UP001224890">
    <property type="component" value="Unassembled WGS sequence"/>
</dbReference>
<protein>
    <recommendedName>
        <fullName evidence="1">C2H2-type domain-containing protein</fullName>
    </recommendedName>
</protein>
<sequence length="168" mass="19911">MRAYFPSLENFRQLFHWPPPDRDFDSREDIVFHCEEIVMLQRQIPKARQYGGKSSRQGREISGAIDAPGRRIAAVTDMESFDGPDRSHPWYLRGPTQEGRYHCPDEECSEHLPTYSTASYQMYIDYHTKPYRCRIRGCNIRFMYRESRRTHEKVSSHMDALDCRAIRS</sequence>
<comment type="caution">
    <text evidence="2">The sequence shown here is derived from an EMBL/GenBank/DDBJ whole genome shotgun (WGS) entry which is preliminary data.</text>
</comment>
<gene>
    <name evidence="2" type="ORF">BDP55DRAFT_269184</name>
</gene>
<keyword evidence="3" id="KW-1185">Reference proteome</keyword>
<dbReference type="GeneID" id="85450933"/>
<feature type="domain" description="C2H2-type" evidence="1">
    <location>
        <begin position="133"/>
        <end position="157"/>
    </location>
</feature>
<dbReference type="PROSITE" id="PS00028">
    <property type="entry name" value="ZINC_FINGER_C2H2_1"/>
    <property type="match status" value="1"/>
</dbReference>
<dbReference type="EMBL" id="JAHMHR010000004">
    <property type="protein sequence ID" value="KAK1691622.1"/>
    <property type="molecule type" value="Genomic_DNA"/>
</dbReference>